<dbReference type="EMBL" id="JAZGZP010000057">
    <property type="protein sequence ID" value="MFK7002217.1"/>
    <property type="molecule type" value="Genomic_DNA"/>
</dbReference>
<gene>
    <name evidence="1" type="ORF">V3I07_15165</name>
</gene>
<organism evidence="1 2">
    <name type="scientific">Flavobacterium oreochromis</name>
    <dbReference type="NCBI Taxonomy" id="2906078"/>
    <lineage>
        <taxon>Bacteria</taxon>
        <taxon>Pseudomonadati</taxon>
        <taxon>Bacteroidota</taxon>
        <taxon>Flavobacteriia</taxon>
        <taxon>Flavobacteriales</taxon>
        <taxon>Flavobacteriaceae</taxon>
        <taxon>Flavobacterium</taxon>
    </lineage>
</organism>
<dbReference type="Proteomes" id="UP001621706">
    <property type="component" value="Unassembled WGS sequence"/>
</dbReference>
<proteinExistence type="predicted"/>
<name>A0ABW8PCD0_9FLAO</name>
<dbReference type="RefSeq" id="WP_088401356.1">
    <property type="nucleotide sequence ID" value="NZ_JAZGZP010000057.1"/>
</dbReference>
<evidence type="ECO:0000313" key="1">
    <source>
        <dbReference type="EMBL" id="MFK7002217.1"/>
    </source>
</evidence>
<keyword evidence="2" id="KW-1185">Reference proteome</keyword>
<comment type="caution">
    <text evidence="1">The sequence shown here is derived from an EMBL/GenBank/DDBJ whole genome shotgun (WGS) entry which is preliminary data.</text>
</comment>
<protein>
    <submittedName>
        <fullName evidence="1">Uncharacterized protein</fullName>
    </submittedName>
</protein>
<evidence type="ECO:0000313" key="2">
    <source>
        <dbReference type="Proteomes" id="UP001621706"/>
    </source>
</evidence>
<reference evidence="1 2" key="1">
    <citation type="submission" date="2024-02" db="EMBL/GenBank/DDBJ databases">
        <title>Comparative Genomic Analysis of Flavobacterium Species Causing Columnaris Disease of Freshwater Fish in Thailand: Insights into Virulence and Resistance Mechanisms.</title>
        <authorList>
            <person name="Nguyen D."/>
            <person name="Chokmangmeepisarn P."/>
            <person name="Khianchaikhan K."/>
            <person name="Morishita M."/>
            <person name="Bunnoy A."/>
            <person name="Rodkhum C."/>
        </authorList>
    </citation>
    <scope>NUCLEOTIDE SEQUENCE [LARGE SCALE GENOMIC DNA]</scope>
    <source>
        <strain evidence="1 2">CNRT2201</strain>
    </source>
</reference>
<sequence length="102" mass="11543">MDVLLTQTGWVKGSYGGTSDAVMYFKQTNAGRSEIVFNYGGGLHSAGQTFKKPYYYKLEGPEFGRRIRVIDKQTYPASEFQNAIQYETFKLVDGPTGIIWKQ</sequence>
<accession>A0ABW8PCD0</accession>